<keyword evidence="2 4" id="KW-0479">Metal-binding</keyword>
<feature type="chain" id="PRO_5016380756" evidence="7">
    <location>
        <begin position="24"/>
        <end position="532"/>
    </location>
</feature>
<keyword evidence="1 5" id="KW-0597">Phosphoprotein</keyword>
<evidence type="ECO:0000313" key="11">
    <source>
        <dbReference type="Proteomes" id="UP000651837"/>
    </source>
</evidence>
<evidence type="ECO:0000313" key="9">
    <source>
        <dbReference type="EMBL" id="PWK23999.1"/>
    </source>
</evidence>
<dbReference type="EMBL" id="JACWLN010000003">
    <property type="protein sequence ID" value="MBD1260863.1"/>
    <property type="molecule type" value="Genomic_DNA"/>
</dbReference>
<feature type="binding site" evidence="6">
    <location>
        <position position="102"/>
    </location>
    <ligand>
        <name>substrate</name>
    </ligand>
</feature>
<protein>
    <submittedName>
        <fullName evidence="8">Alkaline phosphatase family protein</fullName>
    </submittedName>
    <submittedName>
        <fullName evidence="9">Putative AlkP superfamily pyrophosphatase or phosphodiesterase</fullName>
    </submittedName>
</protein>
<dbReference type="CDD" id="cd16016">
    <property type="entry name" value="AP-SPAP"/>
    <property type="match status" value="1"/>
</dbReference>
<dbReference type="GO" id="GO:0046872">
    <property type="term" value="F:metal ion binding"/>
    <property type="evidence" value="ECO:0007669"/>
    <property type="project" value="UniProtKB-KW"/>
</dbReference>
<reference evidence="8 11" key="2">
    <citation type="submission" date="2020-07" db="EMBL/GenBank/DDBJ databases">
        <title>The draft genome sequence of Maribacter polysiphoniae KCTC 22021.</title>
        <authorList>
            <person name="Mu L."/>
        </authorList>
    </citation>
    <scope>NUCLEOTIDE SEQUENCE [LARGE SCALE GENOMIC DNA]</scope>
    <source>
        <strain evidence="8 11">KCTC 22021</strain>
    </source>
</reference>
<proteinExistence type="predicted"/>
<keyword evidence="3 7" id="KW-0732">Signal</keyword>
<dbReference type="OrthoDB" id="9766127at2"/>
<dbReference type="Proteomes" id="UP000651837">
    <property type="component" value="Unassembled WGS sequence"/>
</dbReference>
<dbReference type="GO" id="GO:0004035">
    <property type="term" value="F:alkaline phosphatase activity"/>
    <property type="evidence" value="ECO:0007669"/>
    <property type="project" value="InterPro"/>
</dbReference>
<dbReference type="Gene3D" id="3.40.720.10">
    <property type="entry name" value="Alkaline Phosphatase, subunit A"/>
    <property type="match status" value="1"/>
</dbReference>
<evidence type="ECO:0000256" key="7">
    <source>
        <dbReference type="SAM" id="SignalP"/>
    </source>
</evidence>
<sequence>MKKTVFLLLCVMTFHVFSNPCVAQTAPVKKPKIVVGLMVDQMRWDYLYKYQDRYGDGGFKRLLDQGFSCENTMIQHAPTVTACGHSSVYTGSVPAINGIAGNSWYDRAWGREISNVEDSTVTGIGGNAKQNKSPRNLLTTTIGDELRIATNYQSKVVGISIKDRGAILPGGHTANGAFWEESGKFTTSTYYMEALPDWAKKFNEKDWDKLLMPKGWKTLYPVDTYVLSDKDDKDYETIYKGEKKPVFPHKPSISRSPFGNTWTLEFAKVAMEGYKLGQGNFTDLLAISLSSPDKIGHAYGPNSIEVEDNYLRLDKDLEDLFGYLDKRYGKDGYLFFITADHGANHSPGYLEENKLPTGVLTNDVFKELDTELEKKFGIPGLILTRNGYQIYLDYDVISKAGIDKITVADYIIEQLKQVPGIETAFLNEALASATYPEPIKTMLINGFNPKRSGDIVIVKSSGWKSGSRTGATHGDWNPYDAHIPLVWMGTGIRPGKTHRLVGMTDIASTLAAILNIQQPSGSIGHVITEITD</sequence>
<dbReference type="RefSeq" id="WP_109650096.1">
    <property type="nucleotide sequence ID" value="NZ_JACWLN010000003.1"/>
</dbReference>
<dbReference type="AlphaFoldDB" id="A0A316E3Q5"/>
<dbReference type="EMBL" id="QGGQ01000003">
    <property type="protein sequence ID" value="PWK23999.1"/>
    <property type="molecule type" value="Genomic_DNA"/>
</dbReference>
<evidence type="ECO:0000313" key="10">
    <source>
        <dbReference type="Proteomes" id="UP000245667"/>
    </source>
</evidence>
<accession>A0A316E3Q5</accession>
<evidence type="ECO:0000313" key="8">
    <source>
        <dbReference type="EMBL" id="MBD1260863.1"/>
    </source>
</evidence>
<evidence type="ECO:0000256" key="3">
    <source>
        <dbReference type="ARBA" id="ARBA00022729"/>
    </source>
</evidence>
<feature type="binding site" evidence="6">
    <location>
        <begin position="162"/>
        <end position="164"/>
    </location>
    <ligand>
        <name>substrate</name>
    </ligand>
</feature>
<evidence type="ECO:0000256" key="2">
    <source>
        <dbReference type="ARBA" id="ARBA00022723"/>
    </source>
</evidence>
<reference evidence="9 10" key="1">
    <citation type="submission" date="2018-05" db="EMBL/GenBank/DDBJ databases">
        <title>Genomic Encyclopedia of Archaeal and Bacterial Type Strains, Phase II (KMG-II): from individual species to whole genera.</title>
        <authorList>
            <person name="Goeker M."/>
        </authorList>
    </citation>
    <scope>NUCLEOTIDE SEQUENCE [LARGE SCALE GENOMIC DNA]</scope>
    <source>
        <strain evidence="9 10">DSM 23514</strain>
    </source>
</reference>
<dbReference type="PANTHER" id="PTHR10151">
    <property type="entry name" value="ECTONUCLEOTIDE PYROPHOSPHATASE/PHOSPHODIESTERASE"/>
    <property type="match status" value="1"/>
</dbReference>
<evidence type="ECO:0000256" key="6">
    <source>
        <dbReference type="PIRSR" id="PIRSR031924-51"/>
    </source>
</evidence>
<feature type="signal peptide" evidence="7">
    <location>
        <begin position="1"/>
        <end position="23"/>
    </location>
</feature>
<dbReference type="InterPro" id="IPR026263">
    <property type="entry name" value="Alkaline_phosphatase_prok"/>
</dbReference>
<dbReference type="Gene3D" id="3.30.1360.150">
    <property type="match status" value="1"/>
</dbReference>
<dbReference type="InterPro" id="IPR017850">
    <property type="entry name" value="Alkaline_phosphatase_core_sf"/>
</dbReference>
<evidence type="ECO:0000256" key="5">
    <source>
        <dbReference type="PIRSR" id="PIRSR031924-50"/>
    </source>
</evidence>
<dbReference type="NCBIfam" id="NF042991">
    <property type="entry name" value="alk_phos_PafA"/>
    <property type="match status" value="1"/>
</dbReference>
<dbReference type="Proteomes" id="UP000245667">
    <property type="component" value="Unassembled WGS sequence"/>
</dbReference>
<dbReference type="Pfam" id="PF01663">
    <property type="entry name" value="Phosphodiest"/>
    <property type="match status" value="1"/>
</dbReference>
<dbReference type="SUPFAM" id="SSF53649">
    <property type="entry name" value="Alkaline phosphatase-like"/>
    <property type="match status" value="1"/>
</dbReference>
<dbReference type="PIRSF" id="PIRSF031924">
    <property type="entry name" value="Pi-irrepressible_AP"/>
    <property type="match status" value="1"/>
</dbReference>
<dbReference type="PANTHER" id="PTHR10151:SF120">
    <property type="entry name" value="BIS(5'-ADENOSYL)-TRIPHOSPHATASE"/>
    <property type="match status" value="1"/>
</dbReference>
<organism evidence="9 10">
    <name type="scientific">Maribacter polysiphoniae</name>
    <dbReference type="NCBI Taxonomy" id="429344"/>
    <lineage>
        <taxon>Bacteria</taxon>
        <taxon>Pseudomonadati</taxon>
        <taxon>Bacteroidota</taxon>
        <taxon>Flavobacteriia</taxon>
        <taxon>Flavobacteriales</taxon>
        <taxon>Flavobacteriaceae</taxon>
        <taxon>Maribacter</taxon>
    </lineage>
</organism>
<evidence type="ECO:0000256" key="1">
    <source>
        <dbReference type="ARBA" id="ARBA00022553"/>
    </source>
</evidence>
<feature type="active site" description="Phosphothreonine intermediate" evidence="5">
    <location>
        <position position="81"/>
    </location>
</feature>
<gene>
    <name evidence="8" type="ORF">HZY62_09720</name>
    <name evidence="9" type="ORF">LX92_01585</name>
</gene>
<comment type="caution">
    <text evidence="9">The sequence shown here is derived from an EMBL/GenBank/DDBJ whole genome shotgun (WGS) entry which is preliminary data.</text>
</comment>
<name>A0A316E3Q5_9FLAO</name>
<keyword evidence="11" id="KW-1185">Reference proteome</keyword>
<dbReference type="InterPro" id="IPR002591">
    <property type="entry name" value="Phosphodiest/P_Trfase"/>
</dbReference>
<evidence type="ECO:0000256" key="4">
    <source>
        <dbReference type="PIRNR" id="PIRNR031924"/>
    </source>
</evidence>